<organism evidence="2 3">
    <name type="scientific">Dactylosporangium vinaceum</name>
    <dbReference type="NCBI Taxonomy" id="53362"/>
    <lineage>
        <taxon>Bacteria</taxon>
        <taxon>Bacillati</taxon>
        <taxon>Actinomycetota</taxon>
        <taxon>Actinomycetes</taxon>
        <taxon>Micromonosporales</taxon>
        <taxon>Micromonosporaceae</taxon>
        <taxon>Dactylosporangium</taxon>
    </lineage>
</organism>
<keyword evidence="3" id="KW-1185">Reference proteome</keyword>
<dbReference type="EMBL" id="JBHMCA010000046">
    <property type="protein sequence ID" value="MFB9446214.1"/>
    <property type="molecule type" value="Genomic_DNA"/>
</dbReference>
<feature type="transmembrane region" description="Helical" evidence="1">
    <location>
        <begin position="92"/>
        <end position="109"/>
    </location>
</feature>
<sequence length="243" mass="25828">MTPRRFGRYVTGSKAAAVGVAAVIVVLRVLYEFGVTPSNTPLWLAVALLLAPIFVLSAAFIVFGIVFRPLVDPPPAALRVRGDAFVVPGSPILMGRLTMGWALLGTVFLESDPTVSPTTRFGINAGAALVIAGAIIPLLRGPRIVVSPAGLNIRAGGRRILAWDDLVRVPANPLPMTVRAPKLALSIRRPGRTDPGWLLIPLELLAVEPVFLGSVVEHYVEHPDRRGAIGTAEEYTRLTGVAA</sequence>
<evidence type="ECO:0000256" key="1">
    <source>
        <dbReference type="SAM" id="Phobius"/>
    </source>
</evidence>
<proteinExistence type="predicted"/>
<comment type="caution">
    <text evidence="2">The sequence shown here is derived from an EMBL/GenBank/DDBJ whole genome shotgun (WGS) entry which is preliminary data.</text>
</comment>
<evidence type="ECO:0008006" key="4">
    <source>
        <dbReference type="Google" id="ProtNLM"/>
    </source>
</evidence>
<dbReference type="Proteomes" id="UP001589608">
    <property type="component" value="Unassembled WGS sequence"/>
</dbReference>
<keyword evidence="1" id="KW-1133">Transmembrane helix</keyword>
<dbReference type="RefSeq" id="WP_223102239.1">
    <property type="nucleotide sequence ID" value="NZ_CP061913.1"/>
</dbReference>
<evidence type="ECO:0000313" key="2">
    <source>
        <dbReference type="EMBL" id="MFB9446214.1"/>
    </source>
</evidence>
<keyword evidence="1" id="KW-0472">Membrane</keyword>
<name>A0ABV5MBH8_9ACTN</name>
<evidence type="ECO:0000313" key="3">
    <source>
        <dbReference type="Proteomes" id="UP001589608"/>
    </source>
</evidence>
<gene>
    <name evidence="2" type="ORF">ACFFTR_24290</name>
</gene>
<feature type="transmembrane region" description="Helical" evidence="1">
    <location>
        <begin position="12"/>
        <end position="31"/>
    </location>
</feature>
<keyword evidence="1" id="KW-0812">Transmembrane</keyword>
<reference evidence="2 3" key="1">
    <citation type="submission" date="2024-09" db="EMBL/GenBank/DDBJ databases">
        <authorList>
            <person name="Sun Q."/>
            <person name="Mori K."/>
        </authorList>
    </citation>
    <scope>NUCLEOTIDE SEQUENCE [LARGE SCALE GENOMIC DNA]</scope>
    <source>
        <strain evidence="2 3">JCM 3307</strain>
    </source>
</reference>
<accession>A0ABV5MBH8</accession>
<feature type="transmembrane region" description="Helical" evidence="1">
    <location>
        <begin position="43"/>
        <end position="71"/>
    </location>
</feature>
<feature type="transmembrane region" description="Helical" evidence="1">
    <location>
        <begin position="121"/>
        <end position="139"/>
    </location>
</feature>
<protein>
    <recommendedName>
        <fullName evidence="4">Integral membrane protein</fullName>
    </recommendedName>
</protein>